<feature type="coiled-coil region" evidence="1">
    <location>
        <begin position="257"/>
        <end position="284"/>
    </location>
</feature>
<keyword evidence="1" id="KW-0175">Coiled coil</keyword>
<dbReference type="InterPro" id="IPR001810">
    <property type="entry name" value="F-box_dom"/>
</dbReference>
<dbReference type="Proteomes" id="UP000284403">
    <property type="component" value="Unassembled WGS sequence"/>
</dbReference>
<name>A0A3S5IUN8_9TRYP</name>
<dbReference type="SUPFAM" id="SSF81383">
    <property type="entry name" value="F-box domain"/>
    <property type="match status" value="1"/>
</dbReference>
<sequence length="415" mass="46516">MQRPLHGDAEPLGIRVAARSNRVRAKQKAAVRPHAAGAGAQVPLRSRTLVAPRLQLRTYHDNAAMREALEQLKQACGLFPLDEVEEMEKMNPTHAIAGSAHPQLNQMPGHVIVQCFTYCDLDSLCELGCVSRRFAALSNAHLLWEVHARLRNVSMRAPESAREDLRRAVVERHERWQAEVERHEREYEALERRLRERTAADLADPIDVEAALASTHPRGLLGNHGDSRAAHSAAVMQELSAQLEQLESVKLDVLRGVRELKSALSQQQQQIEELQKRVTETGETEDEEGNATTANEVNGLTFLTVRAFERRICRIVLGVDSDLPLVLRRGIDEFGTMELLCLHGAGDVGRRVRQRWAAFKRFFPPMSEDYGTVRALLMAGESPSSTRARESLARLGGVIRRVQQMTDNEIVQIIL</sequence>
<dbReference type="GeneID" id="40314308"/>
<dbReference type="SMART" id="SM00256">
    <property type="entry name" value="FBOX"/>
    <property type="match status" value="1"/>
</dbReference>
<evidence type="ECO:0000313" key="3">
    <source>
        <dbReference type="EMBL" id="RNF27013.1"/>
    </source>
</evidence>
<dbReference type="Pfam" id="PF00646">
    <property type="entry name" value="F-box"/>
    <property type="match status" value="1"/>
</dbReference>
<feature type="coiled-coil region" evidence="1">
    <location>
        <begin position="166"/>
        <end position="200"/>
    </location>
</feature>
<dbReference type="PROSITE" id="PS50181">
    <property type="entry name" value="FBOX"/>
    <property type="match status" value="1"/>
</dbReference>
<reference evidence="3 4" key="1">
    <citation type="journal article" date="2018" name="BMC Genomics">
        <title>Genomic comparison of Trypanosoma conorhini and Trypanosoma rangeli to Trypanosoma cruzi strains of high and low virulence.</title>
        <authorList>
            <person name="Bradwell K.R."/>
            <person name="Koparde V.N."/>
            <person name="Matveyev A.V."/>
            <person name="Serrano M.G."/>
            <person name="Alves J.M."/>
            <person name="Parikh H."/>
            <person name="Huang B."/>
            <person name="Lee V."/>
            <person name="Espinosa-Alvarez O."/>
            <person name="Ortiz P.A."/>
            <person name="Costa-Martins A.G."/>
            <person name="Teixeira M.M."/>
            <person name="Buck G.A."/>
        </authorList>
    </citation>
    <scope>NUCLEOTIDE SEQUENCE [LARGE SCALE GENOMIC DNA]</scope>
    <source>
        <strain evidence="3 4">025E</strain>
    </source>
</reference>
<gene>
    <name evidence="3" type="ORF">Tco025E_00697</name>
</gene>
<protein>
    <recommendedName>
        <fullName evidence="2">F-box domain-containing protein</fullName>
    </recommendedName>
</protein>
<dbReference type="EMBL" id="MKKU01000019">
    <property type="protein sequence ID" value="RNF27013.1"/>
    <property type="molecule type" value="Genomic_DNA"/>
</dbReference>
<evidence type="ECO:0000256" key="1">
    <source>
        <dbReference type="SAM" id="Coils"/>
    </source>
</evidence>
<proteinExistence type="predicted"/>
<dbReference type="OrthoDB" id="267176at2759"/>
<dbReference type="Gene3D" id="1.20.1280.50">
    <property type="match status" value="1"/>
</dbReference>
<evidence type="ECO:0000259" key="2">
    <source>
        <dbReference type="PROSITE" id="PS50181"/>
    </source>
</evidence>
<keyword evidence="4" id="KW-1185">Reference proteome</keyword>
<accession>A0A3S5IUN8</accession>
<comment type="caution">
    <text evidence="3">The sequence shown here is derived from an EMBL/GenBank/DDBJ whole genome shotgun (WGS) entry which is preliminary data.</text>
</comment>
<organism evidence="3 4">
    <name type="scientific">Trypanosoma conorhini</name>
    <dbReference type="NCBI Taxonomy" id="83891"/>
    <lineage>
        <taxon>Eukaryota</taxon>
        <taxon>Discoba</taxon>
        <taxon>Euglenozoa</taxon>
        <taxon>Kinetoplastea</taxon>
        <taxon>Metakinetoplastina</taxon>
        <taxon>Trypanosomatida</taxon>
        <taxon>Trypanosomatidae</taxon>
        <taxon>Trypanosoma</taxon>
    </lineage>
</organism>
<feature type="domain" description="F-box" evidence="2">
    <location>
        <begin position="101"/>
        <end position="147"/>
    </location>
</feature>
<dbReference type="InterPro" id="IPR036047">
    <property type="entry name" value="F-box-like_dom_sf"/>
</dbReference>
<evidence type="ECO:0000313" key="4">
    <source>
        <dbReference type="Proteomes" id="UP000284403"/>
    </source>
</evidence>
<dbReference type="RefSeq" id="XP_029232219.1">
    <property type="nucleotide sequence ID" value="XM_029367637.1"/>
</dbReference>
<dbReference type="AlphaFoldDB" id="A0A3S5IUN8"/>